<proteinExistence type="predicted"/>
<protein>
    <recommendedName>
        <fullName evidence="4">Lipoprotein</fullName>
    </recommendedName>
</protein>
<feature type="transmembrane region" description="Helical" evidence="1">
    <location>
        <begin position="130"/>
        <end position="150"/>
    </location>
</feature>
<accession>A0A096BT26</accession>
<dbReference type="OrthoDB" id="893802at2"/>
<evidence type="ECO:0008006" key="4">
    <source>
        <dbReference type="Google" id="ProtNLM"/>
    </source>
</evidence>
<dbReference type="EMBL" id="JRNN01000028">
    <property type="protein sequence ID" value="KGF36319.1"/>
    <property type="molecule type" value="Genomic_DNA"/>
</dbReference>
<evidence type="ECO:0000313" key="2">
    <source>
        <dbReference type="EMBL" id="KGF36319.1"/>
    </source>
</evidence>
<keyword evidence="1" id="KW-0472">Membrane</keyword>
<evidence type="ECO:0000256" key="1">
    <source>
        <dbReference type="SAM" id="Phobius"/>
    </source>
</evidence>
<keyword evidence="1" id="KW-1133">Transmembrane helix</keyword>
<comment type="caution">
    <text evidence="2">The sequence shown here is derived from an EMBL/GenBank/DDBJ whole genome shotgun (WGS) entry which is preliminary data.</text>
</comment>
<dbReference type="AlphaFoldDB" id="A0A096BT26"/>
<keyword evidence="1" id="KW-0812">Transmembrane</keyword>
<sequence>MKIKYLLLVVTLIVPPFLFLSCSASDEAENRIEAAKIVESRSSEDLLNDLYLASDGNIESLSRILQVTPSSINRLRNGKTVATAKFEEKVKTVAIYYYQNDRRFSLVQSALDEEYGWYDSILNFPSHHPWIFWIVNIVLFLLLVIIKYIYMLYPFIAEMFIFLIAWIVSLICTPGPISDNFTNSINPTIEQIL</sequence>
<dbReference type="RefSeq" id="WP_036871857.1">
    <property type="nucleotide sequence ID" value="NZ_JRNN01000028.1"/>
</dbReference>
<dbReference type="Proteomes" id="UP000029556">
    <property type="component" value="Unassembled WGS sequence"/>
</dbReference>
<organism evidence="2 3">
    <name type="scientific">Hoylesella buccalis DNF00853</name>
    <dbReference type="NCBI Taxonomy" id="1401074"/>
    <lineage>
        <taxon>Bacteria</taxon>
        <taxon>Pseudomonadati</taxon>
        <taxon>Bacteroidota</taxon>
        <taxon>Bacteroidia</taxon>
        <taxon>Bacteroidales</taxon>
        <taxon>Prevotellaceae</taxon>
        <taxon>Hoylesella</taxon>
    </lineage>
</organism>
<name>A0A096BT26_9BACT</name>
<feature type="transmembrane region" description="Helical" evidence="1">
    <location>
        <begin position="157"/>
        <end position="177"/>
    </location>
</feature>
<dbReference type="PROSITE" id="PS51257">
    <property type="entry name" value="PROKAR_LIPOPROTEIN"/>
    <property type="match status" value="1"/>
</dbReference>
<reference evidence="2 3" key="1">
    <citation type="submission" date="2014-07" db="EMBL/GenBank/DDBJ databases">
        <authorList>
            <person name="McCorrison J."/>
            <person name="Sanka R."/>
            <person name="Torralba M."/>
            <person name="Gillis M."/>
            <person name="Haft D.H."/>
            <person name="Methe B."/>
            <person name="Sutton G."/>
            <person name="Nelson K.E."/>
        </authorList>
    </citation>
    <scope>NUCLEOTIDE SEQUENCE [LARGE SCALE GENOMIC DNA]</scope>
    <source>
        <strain evidence="2 3">DNF00853</strain>
    </source>
</reference>
<gene>
    <name evidence="2" type="ORF">HMPREF2137_02415</name>
</gene>
<evidence type="ECO:0000313" key="3">
    <source>
        <dbReference type="Proteomes" id="UP000029556"/>
    </source>
</evidence>